<comment type="caution">
    <text evidence="1">The sequence shown here is derived from an EMBL/GenBank/DDBJ whole genome shotgun (WGS) entry which is preliminary data.</text>
</comment>
<dbReference type="InterPro" id="IPR027417">
    <property type="entry name" value="P-loop_NTPase"/>
</dbReference>
<dbReference type="EMBL" id="JBJJXI010000177">
    <property type="protein sequence ID" value="KAL3384211.1"/>
    <property type="molecule type" value="Genomic_DNA"/>
</dbReference>
<proteinExistence type="predicted"/>
<dbReference type="Proteomes" id="UP001627154">
    <property type="component" value="Unassembled WGS sequence"/>
</dbReference>
<reference evidence="1 2" key="1">
    <citation type="journal article" date="2024" name="bioRxiv">
        <title>A reference genome for Trichogramma kaykai: A tiny desert-dwelling parasitoid wasp with competing sex-ratio distorters.</title>
        <authorList>
            <person name="Culotta J."/>
            <person name="Lindsey A.R."/>
        </authorList>
    </citation>
    <scope>NUCLEOTIDE SEQUENCE [LARGE SCALE GENOMIC DNA]</scope>
    <source>
        <strain evidence="1 2">KSX58</strain>
    </source>
</reference>
<keyword evidence="2" id="KW-1185">Reference proteome</keyword>
<protein>
    <submittedName>
        <fullName evidence="1">Uncharacterized protein</fullName>
    </submittedName>
</protein>
<dbReference type="AlphaFoldDB" id="A0ABD2VUM8"/>
<evidence type="ECO:0000313" key="2">
    <source>
        <dbReference type="Proteomes" id="UP001627154"/>
    </source>
</evidence>
<sequence length="172" mass="20040">METRGVVIICCKHLEIQTFKIQDQELICLKEKLDSYFSEYSYFLMPHTGYQIAQNIKLNGLLSEIRNDRKQQIINFVPKLLAPENLDINKIGPSIVTASSLFEHFKNGIQFYRNLDLLNIRNILVIKYNLPAMLNAVDMYEELMNTFCGPNLPYLKNERFQSAHDVCYNQAI</sequence>
<dbReference type="Gene3D" id="3.40.50.300">
    <property type="entry name" value="P-loop containing nucleotide triphosphate hydrolases"/>
    <property type="match status" value="1"/>
</dbReference>
<name>A0ABD2VUM8_9HYME</name>
<dbReference type="Gene3D" id="1.20.58.420">
    <property type="entry name" value="AHSP"/>
    <property type="match status" value="1"/>
</dbReference>
<organism evidence="1 2">
    <name type="scientific">Trichogramma kaykai</name>
    <dbReference type="NCBI Taxonomy" id="54128"/>
    <lineage>
        <taxon>Eukaryota</taxon>
        <taxon>Metazoa</taxon>
        <taxon>Ecdysozoa</taxon>
        <taxon>Arthropoda</taxon>
        <taxon>Hexapoda</taxon>
        <taxon>Insecta</taxon>
        <taxon>Pterygota</taxon>
        <taxon>Neoptera</taxon>
        <taxon>Endopterygota</taxon>
        <taxon>Hymenoptera</taxon>
        <taxon>Apocrita</taxon>
        <taxon>Proctotrupomorpha</taxon>
        <taxon>Chalcidoidea</taxon>
        <taxon>Trichogrammatidae</taxon>
        <taxon>Trichogramma</taxon>
    </lineage>
</organism>
<evidence type="ECO:0000313" key="1">
    <source>
        <dbReference type="EMBL" id="KAL3384211.1"/>
    </source>
</evidence>
<gene>
    <name evidence="1" type="ORF">TKK_020001</name>
</gene>
<accession>A0ABD2VUM8</accession>